<feature type="compositionally biased region" description="Polar residues" evidence="1">
    <location>
        <begin position="303"/>
        <end position="316"/>
    </location>
</feature>
<feature type="domain" description="Rib" evidence="2">
    <location>
        <begin position="501"/>
        <end position="577"/>
    </location>
</feature>
<protein>
    <recommendedName>
        <fullName evidence="6">YSIRK signal domain/LPXTG anchor domain surface protein</fullName>
    </recommendedName>
</protein>
<feature type="compositionally biased region" description="Polar residues" evidence="1">
    <location>
        <begin position="237"/>
        <end position="247"/>
    </location>
</feature>
<feature type="region of interest" description="Disordered" evidence="1">
    <location>
        <begin position="578"/>
        <end position="612"/>
    </location>
</feature>
<dbReference type="InterPro" id="IPR059115">
    <property type="entry name" value="Rib"/>
</dbReference>
<dbReference type="InterPro" id="IPR041495">
    <property type="entry name" value="Mub_B2"/>
</dbReference>
<evidence type="ECO:0000313" key="5">
    <source>
        <dbReference type="Proteomes" id="UP001199710"/>
    </source>
</evidence>
<feature type="region of interest" description="Disordered" evidence="1">
    <location>
        <begin position="225"/>
        <end position="261"/>
    </location>
</feature>
<dbReference type="InterPro" id="IPR012706">
    <property type="entry name" value="Rib_alpha_Esp_rpt"/>
</dbReference>
<feature type="domain" description="Rib" evidence="2">
    <location>
        <begin position="310"/>
        <end position="379"/>
    </location>
</feature>
<name>A0ABS8RA50_9LACO</name>
<feature type="region of interest" description="Disordered" evidence="1">
    <location>
        <begin position="738"/>
        <end position="789"/>
    </location>
</feature>
<gene>
    <name evidence="4" type="ORF">LTY36_08725</name>
</gene>
<dbReference type="Gene3D" id="2.60.40.4300">
    <property type="match status" value="2"/>
</dbReference>
<feature type="domain" description="Rib" evidence="2">
    <location>
        <begin position="738"/>
        <end position="814"/>
    </location>
</feature>
<evidence type="ECO:0000256" key="1">
    <source>
        <dbReference type="SAM" id="MobiDB-lite"/>
    </source>
</evidence>
<feature type="domain" description="Rib" evidence="2">
    <location>
        <begin position="578"/>
        <end position="654"/>
    </location>
</feature>
<dbReference type="RefSeq" id="WP_269449223.1">
    <property type="nucleotide sequence ID" value="NZ_JAJPDE010000075.1"/>
</dbReference>
<dbReference type="Proteomes" id="UP001199710">
    <property type="component" value="Unassembled WGS sequence"/>
</dbReference>
<accession>A0ABS8RA50</accession>
<evidence type="ECO:0000259" key="2">
    <source>
        <dbReference type="Pfam" id="PF08428"/>
    </source>
</evidence>
<reference evidence="4 5" key="1">
    <citation type="submission" date="2021-12" db="EMBL/GenBank/DDBJ databases">
        <title>A phylogenomic analysis of Limosilactobacillus reuteri reveals ancient and stable evolutionary relationships with rodents and birds and zoonotic transmission to humans.</title>
        <authorList>
            <person name="Li F."/>
            <person name="Li X."/>
            <person name="Cheng C."/>
            <person name="Tollenaar S."/>
            <person name="Zhang J.S."/>
            <person name="Simpson D."/>
            <person name="Tasseva G."/>
            <person name="Perez-Munoz M.E."/>
            <person name="Frese S."/>
            <person name="Gaenzle M.G."/>
            <person name="Walter J."/>
            <person name="Zheng J."/>
        </authorList>
    </citation>
    <scope>NUCLEOTIDE SEQUENCE [LARGE SCALE GENOMIC DNA]</scope>
    <source>
        <strain evidence="4 5">BG-MG3-B</strain>
    </source>
</reference>
<feature type="region of interest" description="Disordered" evidence="1">
    <location>
        <begin position="303"/>
        <end position="337"/>
    </location>
</feature>
<feature type="region of interest" description="Disordered" evidence="1">
    <location>
        <begin position="656"/>
        <end position="684"/>
    </location>
</feature>
<feature type="compositionally biased region" description="Basic and acidic residues" evidence="1">
    <location>
        <begin position="656"/>
        <end position="666"/>
    </location>
</feature>
<comment type="caution">
    <text evidence="4">The sequence shown here is derived from an EMBL/GenBank/DDBJ whole genome shotgun (WGS) entry which is preliminary data.</text>
</comment>
<dbReference type="Pfam" id="PF08428">
    <property type="entry name" value="Rib"/>
    <property type="match status" value="6"/>
</dbReference>
<sequence length="817" mass="86610">ESVNTDIANHVPEGWVISGKYPTSITFGSENPAPINVTIEHGTKDVTNDPSQADKVNKTITRTVDKNVAGKVTKVASQSVTLHRSATEDLVTGEITYGDWNTAKFNAVTAPEVAGYTVTNPDAAPAMDITGNTEDSTVTFNYTADGQTRKIIFVDNGNVVGTQTLTGKTGTSVTIGNGTGETPLQVPAGYEVVPGTEIPAKVPFNADNKDNGDITVHVEKVENPTDADKYTPKGQDVHTNVGETPNASEGIANKGDLPTGTSYTWKTTPDVSTPGTKDATVVVTYPDGSQDEVPVHVIVTDNTPTYSENATGTPIVTEQGVEPNPEDGIGNKDELDPNTKYTWTNGEPDVSKIGKTTVSITVTYPDGKTQIVDTPLIVTGTEIPTNPNDPSQSDLFKTVTRNINTTTPDGKTTTQTQKVTFARTKTVDKNGDTSYSAYTVYNTETNKLTDDTETTLPVVPVEQIDGYFSEVNGVKATEVSAISVNASSKPEDVNVTYAESDAHKYTPEGQPINTDKGVMPNPGDGIKNKGDLPTGTTYTWTNGEPDVSTPGTKPVTITVHYPDGTTDTVTTTITVTDDADKYTPKPNPINTDKGHMPDPSEGIGNKGDLPTGTTYTWTNGEPDVNTPGTKPVTITVTYPDGSTDTVTTTITVKEPAKNPTDADKYTPEGQPINTDKGVMPNPGDGIKNKDGLPDGTKYEWANGEPDVNTPGTKPVTITVTYPDGTTDTVTTTITVTDDADKYTPEPNPINTDKGHMPDPSEGIGNKGDLPTGTDYTWTNGEPDVTTPGTREVSITVHYPDGSTDVVTTTITVVDDKT</sequence>
<dbReference type="EMBL" id="JAJPDE010000075">
    <property type="protein sequence ID" value="MCD7131262.1"/>
    <property type="molecule type" value="Genomic_DNA"/>
</dbReference>
<feature type="non-terminal residue" evidence="4">
    <location>
        <position position="1"/>
    </location>
</feature>
<feature type="domain" description="Rib" evidence="2">
    <location>
        <begin position="226"/>
        <end position="301"/>
    </location>
</feature>
<keyword evidence="5" id="KW-1185">Reference proteome</keyword>
<feature type="domain" description="Mub B2-like" evidence="3">
    <location>
        <begin position="391"/>
        <end position="499"/>
    </location>
</feature>
<proteinExistence type="predicted"/>
<evidence type="ECO:0000259" key="3">
    <source>
        <dbReference type="Pfam" id="PF17966"/>
    </source>
</evidence>
<dbReference type="Pfam" id="PF17966">
    <property type="entry name" value="Muc_B2"/>
    <property type="match status" value="2"/>
</dbReference>
<dbReference type="NCBIfam" id="TIGR02331">
    <property type="entry name" value="rib_alpha"/>
    <property type="match status" value="6"/>
</dbReference>
<feature type="domain" description="Rib" evidence="2">
    <location>
        <begin position="661"/>
        <end position="737"/>
    </location>
</feature>
<feature type="non-terminal residue" evidence="4">
    <location>
        <position position="817"/>
    </location>
</feature>
<organism evidence="4 5">
    <name type="scientific">Limosilactobacillus agrestis</name>
    <dbReference type="NCBI Taxonomy" id="2759748"/>
    <lineage>
        <taxon>Bacteria</taxon>
        <taxon>Bacillati</taxon>
        <taxon>Bacillota</taxon>
        <taxon>Bacilli</taxon>
        <taxon>Lactobacillales</taxon>
        <taxon>Lactobacillaceae</taxon>
        <taxon>Limosilactobacillus</taxon>
    </lineage>
</organism>
<evidence type="ECO:0000313" key="4">
    <source>
        <dbReference type="EMBL" id="MCD7131262.1"/>
    </source>
</evidence>
<feature type="domain" description="Mub B2-like" evidence="3">
    <location>
        <begin position="53"/>
        <end position="145"/>
    </location>
</feature>
<evidence type="ECO:0008006" key="6">
    <source>
        <dbReference type="Google" id="ProtNLM"/>
    </source>
</evidence>